<feature type="domain" description="Bacterial Ig-like" evidence="10">
    <location>
        <begin position="904"/>
        <end position="954"/>
    </location>
</feature>
<dbReference type="SUPFAM" id="SSF49373">
    <property type="entry name" value="Invasin/intimin cell-adhesion fragments"/>
    <property type="match status" value="1"/>
</dbReference>
<dbReference type="Pfam" id="PF02836">
    <property type="entry name" value="Glyco_hydro_2_C"/>
    <property type="match status" value="1"/>
</dbReference>
<dbReference type="InterPro" id="IPR013783">
    <property type="entry name" value="Ig-like_fold"/>
</dbReference>
<dbReference type="SUPFAM" id="SSF49303">
    <property type="entry name" value="beta-Galactosidase/glucuronidase domain"/>
    <property type="match status" value="1"/>
</dbReference>
<evidence type="ECO:0000259" key="9">
    <source>
        <dbReference type="Pfam" id="PF02837"/>
    </source>
</evidence>
<dbReference type="PRINTS" id="PR00132">
    <property type="entry name" value="GLHYDRLASE2"/>
</dbReference>
<gene>
    <name evidence="13" type="ORF">H9702_04745</name>
</gene>
<feature type="domain" description="Bacterial Ig-like" evidence="10">
    <location>
        <begin position="973"/>
        <end position="1028"/>
    </location>
</feature>
<dbReference type="SUPFAM" id="SSF51445">
    <property type="entry name" value="(Trans)glycosidases"/>
    <property type="match status" value="1"/>
</dbReference>
<dbReference type="EMBL" id="DWWM01000028">
    <property type="protein sequence ID" value="HJC36422.1"/>
    <property type="molecule type" value="Genomic_DNA"/>
</dbReference>
<dbReference type="PANTHER" id="PTHR42732:SF1">
    <property type="entry name" value="BETA-MANNOSIDASE"/>
    <property type="match status" value="1"/>
</dbReference>
<keyword evidence="5" id="KW-1133">Transmembrane helix</keyword>
<evidence type="ECO:0000259" key="11">
    <source>
        <dbReference type="Pfam" id="PF16355"/>
    </source>
</evidence>
<keyword evidence="3" id="KW-0326">Glycosidase</keyword>
<feature type="domain" description="Glycoside hydrolase family 2 immunoglobulin-like beta-sandwich" evidence="7">
    <location>
        <begin position="219"/>
        <end position="321"/>
    </location>
</feature>
<dbReference type="SUPFAM" id="SSF49785">
    <property type="entry name" value="Galactose-binding domain-like"/>
    <property type="match status" value="1"/>
</dbReference>
<evidence type="ECO:0000259" key="10">
    <source>
        <dbReference type="Pfam" id="PF07532"/>
    </source>
</evidence>
<reference evidence="13" key="2">
    <citation type="submission" date="2021-04" db="EMBL/GenBank/DDBJ databases">
        <authorList>
            <person name="Gilroy R."/>
        </authorList>
    </citation>
    <scope>NUCLEOTIDE SEQUENCE</scope>
    <source>
        <strain evidence="13">CHK187-11901</strain>
    </source>
</reference>
<dbReference type="InterPro" id="IPR008979">
    <property type="entry name" value="Galactose-bd-like_sf"/>
</dbReference>
<dbReference type="InterPro" id="IPR006104">
    <property type="entry name" value="Glyco_hydro_2_N"/>
</dbReference>
<feature type="domain" description="Glycosyl hydrolases family 2 sugar binding" evidence="9">
    <location>
        <begin position="108"/>
        <end position="201"/>
    </location>
</feature>
<evidence type="ECO:0000256" key="4">
    <source>
        <dbReference type="SAM" id="MobiDB-lite"/>
    </source>
</evidence>
<feature type="chain" id="PRO_5039718985" evidence="6">
    <location>
        <begin position="29"/>
        <end position="1856"/>
    </location>
</feature>
<dbReference type="Pfam" id="PF07532">
    <property type="entry name" value="Big_4"/>
    <property type="match status" value="2"/>
</dbReference>
<dbReference type="Gene3D" id="2.60.120.260">
    <property type="entry name" value="Galactose-binding domain-like"/>
    <property type="match status" value="2"/>
</dbReference>
<dbReference type="InterPro" id="IPR008964">
    <property type="entry name" value="Invasin/intimin_cell_adhesion"/>
</dbReference>
<dbReference type="Gene3D" id="2.60.40.10">
    <property type="entry name" value="Immunoglobulins"/>
    <property type="match status" value="3"/>
</dbReference>
<dbReference type="PANTHER" id="PTHR42732">
    <property type="entry name" value="BETA-GALACTOSIDASE"/>
    <property type="match status" value="1"/>
</dbReference>
<dbReference type="InterPro" id="IPR040605">
    <property type="entry name" value="Glyco_hydro2_dom5"/>
</dbReference>
<feature type="region of interest" description="Disordered" evidence="4">
    <location>
        <begin position="1799"/>
        <end position="1823"/>
    </location>
</feature>
<evidence type="ECO:0000259" key="8">
    <source>
        <dbReference type="Pfam" id="PF02836"/>
    </source>
</evidence>
<sequence>MKNWCSRVGKLILAASMCMGAISVPILANQPRATVSEPEDVYVDIIASGERSALFNDNWKFYRGDMDNAASPSLNDSSWESVDLPHDYSIDQAFTTSGEAESGFLPGGIGWYRKTFVVPQKYEDKQLMITFDGVYMNAEVYVNGEKLGSHPYGYTQFAFDITDAIVADGETENVIAVKVDNSIPSSRWYSGSGIYRDVTLTVTDEVHVGYNGVKVTSKDLAEQYAGDVDVNVEATVVNDSDAAVDVTVRSTLLDASGASAAVSQDTALNIEAGSEATAQLSMVVNKPHLWGIDDPYLYSVKTEVLVDGEVVDTYENDYGFRYYSFDNETGFSFNGQMMKLKGVCMHHDQGALGAVANRDAIERQVKMLKDMGCNAIRVTHNPAASVLLDICNEYGMLVIDEAFDGWTEYKNGNYNDYTTHFEDTITADNQILDGETGMQWGEFDARAMIKRGINEPCIIMWSIGNEITEGCYNGSVAHYDELSQDIISWMLDEDDTRPLTIGDNQKGNNSMLNNIQDQLVAVGGVNGMNYVTSDAQLDALHAAHPEWTLYGSETASSIHTRGEYATMNRDYSRLQLSEYNNDSTKVGWGLSASDAWELVIQNDYNAGEFVWTGFDYIGEPTPWNGTGVGSVSGQGAKPKSSYFGIVDTAGFEKDIYYLYKSLWDEDSNVVHLMTNWNNDEIVKVNGQVQVDVYTNAHKIELYLNDELVGTDTATTHRTDAGYTYQTFSNGEFYPTFYVNWRSGTLRAVAYDENDQVISEDVIEGNQSVTTNTDASYIRLTPEKTEIQADGSSLCYIEVDVMDSNDEIVAGADDRITFSIEGNGTIVGVDNGDPTDTDSYKGTSRKAFHGKALVIVQSTEEAGSFTLSASASGLTSASTSVTTSEPENSGEAYLESYRISRNYYVDIDEEPQLPQSVTVTYSDGSTDEVNVNWADYDRGQLAQPGTFTISGQLEGLDVTATVTVHVIGEIVAVENWSAATNAGVMPDLPSTLRGIYADGSYSEPFAVSWDMSEADFAQPGTVVINGSVEILGQTYETQASVRVEEAVAESVDIASASRDDAPVFSNGTLRNGVASDPSTTAISDSLLQLNDGITNDSEDTNARWTNWALRNEAEPVDTYVQLDWEGTYTISNIYLWHFTDSAASVLPGDSNVRFEYQDENGDWVEVESTHITQVPYTSGSTSYGLIRPVTTSALRIWLKAPRTGTCIGLTEVQVFDYHEAVTANTSAELSSITLDGTNITEYPGYAGYDEASRTYTVNVDGALPTVNATGADNAAVQVLPAYDNTVKILVRSEDGNTLNTTNVKFNVESEAVDKEALNAYLNSEAVQNALTNESSYTETSFAAFKSAYDTAAAILTDDSASQDAVDQAYAALVSAFEGLEENAGTETDRSALNAAIAKAEALNEADYTSASWAALQEALNDAKNVAADADQQTIDAAAEALNAAIEALEEVSEPDDPASDAAIQALRNMVDKANALGSDDAALNAAITAAQAVLDKDAPTSTEVVTALLDLSEAMQAANAGESVNALRADLEASIQFIKENILTNAGNIRPGKLQALTNAIQAAQSVLDDEGATADQLKAANEALTKAAQELWEIVTKAELEALIESANGYLDGDYTAESIAILQDAITNAQAVAINDDATTSEVTDAITNLANAIAGLENEAGVNKSALEYEIELVTEMIANLDDYVPSTVEGLADKLAAAQTVYDDANADQEAVDAAVSTLREARLNARTLADKSALDEALSLYSGYSENDFTPATWTAFYAAYQDAAAVYADAEATQKDVDAAVEALNTAAQALVEAPATQEPSADAQVTEKPSVSAGGAGTAANAAAGTAAALLVLGAGAAWMLKRRKDQTNA</sequence>
<keyword evidence="6" id="KW-0732">Signal</keyword>
<dbReference type="Gene3D" id="3.20.20.80">
    <property type="entry name" value="Glycosidases"/>
    <property type="match status" value="1"/>
</dbReference>
<dbReference type="InterPro" id="IPR006101">
    <property type="entry name" value="Glyco_hydro_2"/>
</dbReference>
<dbReference type="InterPro" id="IPR036156">
    <property type="entry name" value="Beta-gal/glucu_dom_sf"/>
</dbReference>
<feature type="domain" description="Glycoside hydrolase family 2" evidence="12">
    <location>
        <begin position="777"/>
        <end position="878"/>
    </location>
</feature>
<keyword evidence="2" id="KW-0378">Hydrolase</keyword>
<accession>A0A9D2NQ46</accession>
<protein>
    <submittedName>
        <fullName evidence="13">FIVAR domain-containing protein</fullName>
    </submittedName>
</protein>
<feature type="domain" description="Glycoside hydrolase family 2 catalytic" evidence="8">
    <location>
        <begin position="331"/>
        <end position="515"/>
    </location>
</feature>
<evidence type="ECO:0000313" key="13">
    <source>
        <dbReference type="EMBL" id="HJC36422.1"/>
    </source>
</evidence>
<comment type="similarity">
    <text evidence="1">Belongs to the glycosyl hydrolase 2 family.</text>
</comment>
<dbReference type="Pfam" id="PF18565">
    <property type="entry name" value="Glyco_hydro2_C5"/>
    <property type="match status" value="1"/>
</dbReference>
<dbReference type="Pfam" id="PF07554">
    <property type="entry name" value="FIVAR"/>
    <property type="match status" value="7"/>
</dbReference>
<evidence type="ECO:0000259" key="7">
    <source>
        <dbReference type="Pfam" id="PF00703"/>
    </source>
</evidence>
<comment type="caution">
    <text evidence="13">The sequence shown here is derived from an EMBL/GenBank/DDBJ whole genome shotgun (WGS) entry which is preliminary data.</text>
</comment>
<evidence type="ECO:0000256" key="2">
    <source>
        <dbReference type="ARBA" id="ARBA00022801"/>
    </source>
</evidence>
<dbReference type="InterPro" id="IPR011081">
    <property type="entry name" value="Big_4"/>
</dbReference>
<dbReference type="GO" id="GO:0005975">
    <property type="term" value="P:carbohydrate metabolic process"/>
    <property type="evidence" value="ECO:0007669"/>
    <property type="project" value="InterPro"/>
</dbReference>
<dbReference type="Pfam" id="PF16355">
    <property type="entry name" value="DUF4982"/>
    <property type="match status" value="1"/>
</dbReference>
<evidence type="ECO:0000256" key="3">
    <source>
        <dbReference type="ARBA" id="ARBA00023295"/>
    </source>
</evidence>
<dbReference type="GO" id="GO:0004553">
    <property type="term" value="F:hydrolase activity, hydrolyzing O-glycosyl compounds"/>
    <property type="evidence" value="ECO:0007669"/>
    <property type="project" value="InterPro"/>
</dbReference>
<dbReference type="Pfam" id="PF02837">
    <property type="entry name" value="Glyco_hydro_2_N"/>
    <property type="match status" value="1"/>
</dbReference>
<proteinExistence type="inferred from homology"/>
<evidence type="ECO:0000256" key="5">
    <source>
        <dbReference type="SAM" id="Phobius"/>
    </source>
</evidence>
<dbReference type="InterPro" id="IPR032311">
    <property type="entry name" value="DUF4982"/>
</dbReference>
<dbReference type="InterPro" id="IPR006103">
    <property type="entry name" value="Glyco_hydro_2_cat"/>
</dbReference>
<evidence type="ECO:0000256" key="1">
    <source>
        <dbReference type="ARBA" id="ARBA00007401"/>
    </source>
</evidence>
<dbReference type="Proteomes" id="UP000823896">
    <property type="component" value="Unassembled WGS sequence"/>
</dbReference>
<keyword evidence="5" id="KW-0812">Transmembrane</keyword>
<dbReference type="InterPro" id="IPR006102">
    <property type="entry name" value="Ig-like_GH2"/>
</dbReference>
<evidence type="ECO:0000259" key="12">
    <source>
        <dbReference type="Pfam" id="PF18565"/>
    </source>
</evidence>
<evidence type="ECO:0000313" key="14">
    <source>
        <dbReference type="Proteomes" id="UP000823896"/>
    </source>
</evidence>
<reference evidence="13" key="1">
    <citation type="journal article" date="2021" name="PeerJ">
        <title>Extensive microbial diversity within the chicken gut microbiome revealed by metagenomics and culture.</title>
        <authorList>
            <person name="Gilroy R."/>
            <person name="Ravi A."/>
            <person name="Getino M."/>
            <person name="Pursley I."/>
            <person name="Horton D.L."/>
            <person name="Alikhan N.F."/>
            <person name="Baker D."/>
            <person name="Gharbi K."/>
            <person name="Hall N."/>
            <person name="Watson M."/>
            <person name="Adriaenssens E.M."/>
            <person name="Foster-Nyarko E."/>
            <person name="Jarju S."/>
            <person name="Secka A."/>
            <person name="Antonio M."/>
            <person name="Oren A."/>
            <person name="Chaudhuri R.R."/>
            <person name="La Ragione R."/>
            <person name="Hildebrand F."/>
            <person name="Pallen M.J."/>
        </authorList>
    </citation>
    <scope>NUCLEOTIDE SEQUENCE</scope>
    <source>
        <strain evidence="13">CHK187-11901</strain>
    </source>
</reference>
<dbReference type="InterPro" id="IPR017853">
    <property type="entry name" value="GH"/>
</dbReference>
<dbReference type="Pfam" id="PF00703">
    <property type="entry name" value="Glyco_hydro_2"/>
    <property type="match status" value="1"/>
</dbReference>
<evidence type="ECO:0000256" key="6">
    <source>
        <dbReference type="SAM" id="SignalP"/>
    </source>
</evidence>
<dbReference type="InterPro" id="IPR051913">
    <property type="entry name" value="GH2_Domain-Containing"/>
</dbReference>
<dbReference type="Gene3D" id="1.20.1270.90">
    <property type="entry name" value="AF1782-like"/>
    <property type="match status" value="6"/>
</dbReference>
<name>A0A9D2NQ46_9FIRM</name>
<feature type="signal peptide" evidence="6">
    <location>
        <begin position="1"/>
        <end position="28"/>
    </location>
</feature>
<feature type="transmembrane region" description="Helical" evidence="5">
    <location>
        <begin position="1828"/>
        <end position="1847"/>
    </location>
</feature>
<feature type="domain" description="DUF4982" evidence="11">
    <location>
        <begin position="686"/>
        <end position="756"/>
    </location>
</feature>
<keyword evidence="5" id="KW-0472">Membrane</keyword>
<organism evidence="13 14">
    <name type="scientific">Candidatus Merdibacter merdavium</name>
    <dbReference type="NCBI Taxonomy" id="2838692"/>
    <lineage>
        <taxon>Bacteria</taxon>
        <taxon>Bacillati</taxon>
        <taxon>Bacillota</taxon>
        <taxon>Erysipelotrichia</taxon>
        <taxon>Erysipelotrichales</taxon>
        <taxon>Erysipelotrichaceae</taxon>
        <taxon>Merdibacter</taxon>
    </lineage>
</organism>